<dbReference type="InterPro" id="IPR045550">
    <property type="entry name" value="AARE_N"/>
</dbReference>
<keyword evidence="17" id="KW-1185">Reference proteome</keyword>
<protein>
    <recommendedName>
        <fullName evidence="6">Acylamino-acid-releasing enzyme</fullName>
        <ecNumber evidence="5">3.4.19.1</ecNumber>
    </recommendedName>
    <alternativeName>
        <fullName evidence="11">Acyl-peptide hydrolase</fullName>
    </alternativeName>
    <alternativeName>
        <fullName evidence="10">Acylaminoacyl-peptidase</fullName>
    </alternativeName>
    <alternativeName>
        <fullName evidence="12">Dipeptidyl-peptidase V</fullName>
    </alternativeName>
</protein>
<reference evidence="17" key="1">
    <citation type="journal article" date="2018" name="Nat. Microbiol.">
        <title>Leveraging single-cell genomics to expand the fungal tree of life.</title>
        <authorList>
            <person name="Ahrendt S.R."/>
            <person name="Quandt C.A."/>
            <person name="Ciobanu D."/>
            <person name="Clum A."/>
            <person name="Salamov A."/>
            <person name="Andreopoulos B."/>
            <person name="Cheng J.F."/>
            <person name="Woyke T."/>
            <person name="Pelin A."/>
            <person name="Henrissat B."/>
            <person name="Reynolds N.K."/>
            <person name="Benny G.L."/>
            <person name="Smith M.E."/>
            <person name="James T.Y."/>
            <person name="Grigoriev I.V."/>
        </authorList>
    </citation>
    <scope>NUCLEOTIDE SEQUENCE [LARGE SCALE GENOMIC DNA]</scope>
</reference>
<dbReference type="GO" id="GO:0004252">
    <property type="term" value="F:serine-type endopeptidase activity"/>
    <property type="evidence" value="ECO:0007669"/>
    <property type="project" value="InterPro"/>
</dbReference>
<evidence type="ECO:0000256" key="7">
    <source>
        <dbReference type="ARBA" id="ARBA00022490"/>
    </source>
</evidence>
<comment type="subunit">
    <text evidence="4">Homotetramer.</text>
</comment>
<dbReference type="Gene3D" id="3.40.50.1820">
    <property type="entry name" value="alpha/beta hydrolase"/>
    <property type="match status" value="1"/>
</dbReference>
<dbReference type="InterPro" id="IPR029058">
    <property type="entry name" value="AB_hydrolase_fold"/>
</dbReference>
<dbReference type="EMBL" id="KZ994520">
    <property type="protein sequence ID" value="RKO92723.1"/>
    <property type="molecule type" value="Genomic_DNA"/>
</dbReference>
<evidence type="ECO:0000256" key="9">
    <source>
        <dbReference type="ARBA" id="ARBA00022990"/>
    </source>
</evidence>
<dbReference type="AlphaFoldDB" id="A0A4P9WL03"/>
<dbReference type="GO" id="GO:0008242">
    <property type="term" value="F:omega peptidase activity"/>
    <property type="evidence" value="ECO:0007669"/>
    <property type="project" value="UniProtKB-EC"/>
</dbReference>
<comment type="function">
    <text evidence="13">This enzyme catalyzes the hydrolysis of the N-terminal peptide bond of an N-acetylated peptide to generate an N-acetylated amino acid and a peptide with a free N-terminus. It preferentially cleaves off Ac-Ala, Ac-Met and Ac-Ser. Also, involved in the degradation of oxidized and glycated proteins.</text>
</comment>
<dbReference type="PANTHER" id="PTHR42776:SF4">
    <property type="entry name" value="ACYLAMINO-ACID-RELEASING ENZYME"/>
    <property type="match status" value="1"/>
</dbReference>
<evidence type="ECO:0000256" key="2">
    <source>
        <dbReference type="ARBA" id="ARBA00004496"/>
    </source>
</evidence>
<evidence type="ECO:0000256" key="4">
    <source>
        <dbReference type="ARBA" id="ARBA00011881"/>
    </source>
</evidence>
<evidence type="ECO:0000256" key="8">
    <source>
        <dbReference type="ARBA" id="ARBA00022801"/>
    </source>
</evidence>
<keyword evidence="7" id="KW-0963">Cytoplasm</keyword>
<evidence type="ECO:0000256" key="11">
    <source>
        <dbReference type="ARBA" id="ARBA00032596"/>
    </source>
</evidence>
<feature type="domain" description="Peptidase S9 prolyl oligopeptidase catalytic" evidence="14">
    <location>
        <begin position="471"/>
        <end position="573"/>
    </location>
</feature>
<accession>A0A4P9WL03</accession>
<evidence type="ECO:0000256" key="5">
    <source>
        <dbReference type="ARBA" id="ARBA00012917"/>
    </source>
</evidence>
<evidence type="ECO:0000313" key="17">
    <source>
        <dbReference type="Proteomes" id="UP000269721"/>
    </source>
</evidence>
<proteinExistence type="inferred from homology"/>
<evidence type="ECO:0000256" key="13">
    <source>
        <dbReference type="ARBA" id="ARBA00045885"/>
    </source>
</evidence>
<organism evidence="16 17">
    <name type="scientific">Blyttiomyces helicus</name>
    <dbReference type="NCBI Taxonomy" id="388810"/>
    <lineage>
        <taxon>Eukaryota</taxon>
        <taxon>Fungi</taxon>
        <taxon>Fungi incertae sedis</taxon>
        <taxon>Chytridiomycota</taxon>
        <taxon>Chytridiomycota incertae sedis</taxon>
        <taxon>Chytridiomycetes</taxon>
        <taxon>Chytridiomycetes incertae sedis</taxon>
        <taxon>Blyttiomyces</taxon>
    </lineage>
</organism>
<dbReference type="PANTHER" id="PTHR42776">
    <property type="entry name" value="SERINE PEPTIDASE S9 FAMILY MEMBER"/>
    <property type="match status" value="1"/>
</dbReference>
<dbReference type="Gene3D" id="2.120.10.30">
    <property type="entry name" value="TolB, C-terminal domain"/>
    <property type="match status" value="1"/>
</dbReference>
<comment type="similarity">
    <text evidence="3">Belongs to the peptidase S9C family.</text>
</comment>
<feature type="non-terminal residue" evidence="16">
    <location>
        <position position="575"/>
    </location>
</feature>
<dbReference type="OrthoDB" id="43744at2759"/>
<dbReference type="Pfam" id="PF00326">
    <property type="entry name" value="Peptidase_S9"/>
    <property type="match status" value="1"/>
</dbReference>
<evidence type="ECO:0000256" key="6">
    <source>
        <dbReference type="ARBA" id="ARBA00018421"/>
    </source>
</evidence>
<evidence type="ECO:0000256" key="3">
    <source>
        <dbReference type="ARBA" id="ARBA00010040"/>
    </source>
</evidence>
<evidence type="ECO:0000256" key="12">
    <source>
        <dbReference type="ARBA" id="ARBA00032829"/>
    </source>
</evidence>
<dbReference type="SUPFAM" id="SSF82171">
    <property type="entry name" value="DPP6 N-terminal domain-like"/>
    <property type="match status" value="1"/>
</dbReference>
<evidence type="ECO:0000256" key="1">
    <source>
        <dbReference type="ARBA" id="ARBA00000721"/>
    </source>
</evidence>
<dbReference type="InterPro" id="IPR001375">
    <property type="entry name" value="Peptidase_S9_cat"/>
</dbReference>
<evidence type="ECO:0000256" key="10">
    <source>
        <dbReference type="ARBA" id="ARBA00032284"/>
    </source>
</evidence>
<dbReference type="PROSITE" id="PS00708">
    <property type="entry name" value="PRO_ENDOPEP_SER"/>
    <property type="match status" value="1"/>
</dbReference>
<evidence type="ECO:0000259" key="14">
    <source>
        <dbReference type="Pfam" id="PF00326"/>
    </source>
</evidence>
<sequence length="575" mass="61033">MASATSRDPTAVHRTLSSLPSFVAATTLPPSQTHLLLSLASVVKDQARKIKRRLLANLAVPLPALDGASPLPELPVLAFPPVDLGDTGLSSLSPSGRLLALTRSIKEPASTKPRRFVEILAGSAILEAVEVTDHHGDFCADTFGALSWAPDERSLVYVAEKKAPEEGPDKFLHRPDWGEGFTKKGFPVLVVINLDAPVKEAATVLDNIPVAASEYGIKACHNRSSAIYKARPDGTSLENLTPTFDHARSPRLTPDGSRLAFLSNLAPGPHGSTAKLAVHDIASGSTDILVPVVSAPADPDAFPGLYTIPPPPINCWVESKEGLFFIVGSIWRSREVILAICMRTGEVTNQTPANDDSTASWNLLCATKDGYIVATRSSPTEPPKVMLGKTQLRDGISWSVIADSVDGLKSSKVAELLDTIESQIVQFPDRATDAELILVAPKNPEGRMPLIVWPHGGPHTTLTGAFSPWVSGLAALGYSILLVNYTGSLGFGEDSVRKLLGNIGTMDVDDVQTATKLILARGDIDPDRVGILGGSHGGFLAAHMIGQFPTLYKAAVLRNPVINIGTMAAVTDIPD</sequence>
<keyword evidence="8" id="KW-0378">Hydrolase</keyword>
<comment type="catalytic activity">
    <reaction evidence="1">
        <text>Cleavage of an N-acetyl or N-formyl amino acid from the N-terminus of a polypeptide.</text>
        <dbReference type="EC" id="3.4.19.1"/>
    </reaction>
</comment>
<dbReference type="EC" id="3.4.19.1" evidence="5"/>
<comment type="subcellular location">
    <subcellularLocation>
        <location evidence="2">Cytoplasm</location>
    </subcellularLocation>
</comment>
<gene>
    <name evidence="16" type="ORF">BDK51DRAFT_30146</name>
</gene>
<dbReference type="Proteomes" id="UP000269721">
    <property type="component" value="Unassembled WGS sequence"/>
</dbReference>
<name>A0A4P9WL03_9FUNG</name>
<dbReference type="SUPFAM" id="SSF53474">
    <property type="entry name" value="alpha/beta-Hydrolases"/>
    <property type="match status" value="1"/>
</dbReference>
<feature type="domain" description="Acylamino-acid-releasing enzyme N-terminal" evidence="15">
    <location>
        <begin position="214"/>
        <end position="392"/>
    </location>
</feature>
<keyword evidence="9" id="KW-0007">Acetylation</keyword>
<dbReference type="GO" id="GO:0006508">
    <property type="term" value="P:proteolysis"/>
    <property type="evidence" value="ECO:0007669"/>
    <property type="project" value="InterPro"/>
</dbReference>
<dbReference type="InterPro" id="IPR011042">
    <property type="entry name" value="6-blade_b-propeller_TolB-like"/>
</dbReference>
<evidence type="ECO:0000259" key="15">
    <source>
        <dbReference type="Pfam" id="PF19283"/>
    </source>
</evidence>
<dbReference type="GO" id="GO:0005737">
    <property type="term" value="C:cytoplasm"/>
    <property type="evidence" value="ECO:0007669"/>
    <property type="project" value="UniProtKB-SubCell"/>
</dbReference>
<evidence type="ECO:0000313" key="16">
    <source>
        <dbReference type="EMBL" id="RKO92723.1"/>
    </source>
</evidence>
<dbReference type="InterPro" id="IPR002471">
    <property type="entry name" value="Pept_S9_AS"/>
</dbReference>
<dbReference type="Pfam" id="PF19283">
    <property type="entry name" value="APEH_N"/>
    <property type="match status" value="1"/>
</dbReference>